<dbReference type="Proteomes" id="UP000186456">
    <property type="component" value="Unassembled WGS sequence"/>
</dbReference>
<organism evidence="1 2">
    <name type="scientific">Microbacterium testaceum (strain StLB037)</name>
    <dbReference type="NCBI Taxonomy" id="979556"/>
    <lineage>
        <taxon>Bacteria</taxon>
        <taxon>Bacillati</taxon>
        <taxon>Actinomycetota</taxon>
        <taxon>Actinomycetes</taxon>
        <taxon>Micrococcales</taxon>
        <taxon>Microbacteriaceae</taxon>
        <taxon>Microbacterium</taxon>
    </lineage>
</organism>
<evidence type="ECO:0000313" key="1">
    <source>
        <dbReference type="EMBL" id="SDP10554.1"/>
    </source>
</evidence>
<reference evidence="1 2" key="1">
    <citation type="submission" date="2016-10" db="EMBL/GenBank/DDBJ databases">
        <authorList>
            <person name="de Groot N.N."/>
        </authorList>
    </citation>
    <scope>NUCLEOTIDE SEQUENCE [LARGE SCALE GENOMIC DNA]</scope>
    <source>
        <strain evidence="1 2">StLB037</strain>
    </source>
</reference>
<accession>A0A1H0PZS8</accession>
<dbReference type="EMBL" id="FNJN01000004">
    <property type="protein sequence ID" value="SDP10554.1"/>
    <property type="molecule type" value="Genomic_DNA"/>
</dbReference>
<gene>
    <name evidence="1" type="ORF">SAMN04487788_2114</name>
</gene>
<evidence type="ECO:0000313" key="2">
    <source>
        <dbReference type="Proteomes" id="UP000186456"/>
    </source>
</evidence>
<dbReference type="AlphaFoldDB" id="A0A1H0PZS8"/>
<name>A0A1H0PZS8_MICTS</name>
<protein>
    <recommendedName>
        <fullName evidence="3">Amino acid deaminase</fullName>
    </recommendedName>
</protein>
<proteinExistence type="predicted"/>
<evidence type="ECO:0008006" key="3">
    <source>
        <dbReference type="Google" id="ProtNLM"/>
    </source>
</evidence>
<sequence>MGTVTSTAALDVAAVLAAEHPSAAIASLPWLAASLADDAAAGRFAAWGRSTIVDENVGAAVLPRALFDELHARAGLEAAWPVGNAGLLHVYGYLLSTTPTPYGLKRERWLTDDLALACGLSRGAFSPWAGPDTLLSRVTAAAEFLLSRPDAIDEVVEGRSTRIALGDALPDGTTALAYAVDGLIVTTFPVADAAVLRSGLGAPRLRWNAA</sequence>